<name>A0A941CRE6_9CLOT</name>
<comment type="caution">
    <text evidence="2">The sequence shown here is derived from an EMBL/GenBank/DDBJ whole genome shotgun (WGS) entry which is preliminary data.</text>
</comment>
<gene>
    <name evidence="2" type="ORF">KCG48_08600</name>
</gene>
<keyword evidence="3" id="KW-1185">Reference proteome</keyword>
<evidence type="ECO:0000256" key="1">
    <source>
        <dbReference type="SAM" id="Coils"/>
    </source>
</evidence>
<dbReference type="RefSeq" id="WP_211801321.1">
    <property type="nucleotide sequence ID" value="NZ_JAGSCS010000010.1"/>
</dbReference>
<reference evidence="2" key="1">
    <citation type="submission" date="2021-04" db="EMBL/GenBank/DDBJ databases">
        <title>Proteiniclasticum sedimins sp. nov., an obligate anaerobic bacterium isolated from anaerobic sludge.</title>
        <authorList>
            <person name="Liu J."/>
        </authorList>
    </citation>
    <scope>NUCLEOTIDE SEQUENCE</scope>
    <source>
        <strain evidence="2">BAD-10</strain>
    </source>
</reference>
<evidence type="ECO:0000313" key="3">
    <source>
        <dbReference type="Proteomes" id="UP000675379"/>
    </source>
</evidence>
<sequence>MKMGKLLRRIVLLAFAGIMALTIYNQEVMMANIRKNISRQEEVLADVRKENEKLKNLVDSTKTEEYTIRNARTRLGLLRPGEVPVIDTSGN</sequence>
<feature type="coiled-coil region" evidence="1">
    <location>
        <begin position="30"/>
        <end position="64"/>
    </location>
</feature>
<organism evidence="2 3">
    <name type="scientific">Proteiniclasticum sediminis</name>
    <dbReference type="NCBI Taxonomy" id="2804028"/>
    <lineage>
        <taxon>Bacteria</taxon>
        <taxon>Bacillati</taxon>
        <taxon>Bacillota</taxon>
        <taxon>Clostridia</taxon>
        <taxon>Eubacteriales</taxon>
        <taxon>Clostridiaceae</taxon>
        <taxon>Proteiniclasticum</taxon>
    </lineage>
</organism>
<accession>A0A941CRE6</accession>
<dbReference type="AlphaFoldDB" id="A0A941CRE6"/>
<dbReference type="EMBL" id="JAGSCS010000010">
    <property type="protein sequence ID" value="MBR0576398.1"/>
    <property type="molecule type" value="Genomic_DNA"/>
</dbReference>
<evidence type="ECO:0000313" key="2">
    <source>
        <dbReference type="EMBL" id="MBR0576398.1"/>
    </source>
</evidence>
<protein>
    <submittedName>
        <fullName evidence="2">Septum formation initiator family protein</fullName>
    </submittedName>
</protein>
<keyword evidence="1" id="KW-0175">Coiled coil</keyword>
<proteinExistence type="predicted"/>
<dbReference type="Proteomes" id="UP000675379">
    <property type="component" value="Unassembled WGS sequence"/>
</dbReference>
<dbReference type="Pfam" id="PF04977">
    <property type="entry name" value="DivIC"/>
    <property type="match status" value="1"/>
</dbReference>
<dbReference type="InterPro" id="IPR007060">
    <property type="entry name" value="FtsL/DivIC"/>
</dbReference>